<proteinExistence type="predicted"/>
<dbReference type="EMBL" id="VDEP01000204">
    <property type="protein sequence ID" value="KAA1124456.1"/>
    <property type="molecule type" value="Genomic_DNA"/>
</dbReference>
<gene>
    <name evidence="1" type="ORF">PGTUg99_033132</name>
</gene>
<organism evidence="1 2">
    <name type="scientific">Puccinia graminis f. sp. tritici</name>
    <dbReference type="NCBI Taxonomy" id="56615"/>
    <lineage>
        <taxon>Eukaryota</taxon>
        <taxon>Fungi</taxon>
        <taxon>Dikarya</taxon>
        <taxon>Basidiomycota</taxon>
        <taxon>Pucciniomycotina</taxon>
        <taxon>Pucciniomycetes</taxon>
        <taxon>Pucciniales</taxon>
        <taxon>Pucciniaceae</taxon>
        <taxon>Puccinia</taxon>
    </lineage>
</organism>
<dbReference type="Proteomes" id="UP000325313">
    <property type="component" value="Unassembled WGS sequence"/>
</dbReference>
<accession>A0A5B0RF56</accession>
<evidence type="ECO:0000313" key="1">
    <source>
        <dbReference type="EMBL" id="KAA1124456.1"/>
    </source>
</evidence>
<comment type="caution">
    <text evidence="1">The sequence shown here is derived from an EMBL/GenBank/DDBJ whole genome shotgun (WGS) entry which is preliminary data.</text>
</comment>
<sequence>MSVCADGLQCDFRTGDPQVKPFLSMRSKTQGFDAPHAQPMIHHFLPEQTTAQIFCFHVALTHELLL</sequence>
<dbReference type="AlphaFoldDB" id="A0A5B0RF56"/>
<name>A0A5B0RF56_PUCGR</name>
<reference evidence="1 2" key="1">
    <citation type="submission" date="2019-05" db="EMBL/GenBank/DDBJ databases">
        <title>Emergence of the Ug99 lineage of the wheat stem rust pathogen through somatic hybridization.</title>
        <authorList>
            <person name="Li F."/>
            <person name="Upadhyaya N.M."/>
            <person name="Sperschneider J."/>
            <person name="Matny O."/>
            <person name="Nguyen-Phuc H."/>
            <person name="Mago R."/>
            <person name="Raley C."/>
            <person name="Miller M.E."/>
            <person name="Silverstein K.A.T."/>
            <person name="Henningsen E."/>
            <person name="Hirsch C.D."/>
            <person name="Visser B."/>
            <person name="Pretorius Z.A."/>
            <person name="Steffenson B.J."/>
            <person name="Schwessinger B."/>
            <person name="Dodds P.N."/>
            <person name="Figueroa M."/>
        </authorList>
    </citation>
    <scope>NUCLEOTIDE SEQUENCE [LARGE SCALE GENOMIC DNA]</scope>
    <source>
        <strain evidence="1 2">Ug99</strain>
    </source>
</reference>
<protein>
    <submittedName>
        <fullName evidence="1">Uncharacterized protein</fullName>
    </submittedName>
</protein>
<evidence type="ECO:0000313" key="2">
    <source>
        <dbReference type="Proteomes" id="UP000325313"/>
    </source>
</evidence>